<name>A0A448WD67_9PLAT</name>
<dbReference type="InterPro" id="IPR042099">
    <property type="entry name" value="ANL_N_sf"/>
</dbReference>
<dbReference type="OrthoDB" id="69964at2759"/>
<sequence length="66" mass="7283">MLLNKLGHRGDASLKPRDRVALVYLNNDPISFTVAFYGCILASVVPLAIELPTSARLISFIFSDNF</sequence>
<dbReference type="AlphaFoldDB" id="A0A448WD67"/>
<evidence type="ECO:0000256" key="1">
    <source>
        <dbReference type="SAM" id="Phobius"/>
    </source>
</evidence>
<reference evidence="2" key="1">
    <citation type="submission" date="2018-11" db="EMBL/GenBank/DDBJ databases">
        <authorList>
            <consortium name="Pathogen Informatics"/>
        </authorList>
    </citation>
    <scope>NUCLEOTIDE SEQUENCE</scope>
</reference>
<dbReference type="Proteomes" id="UP000784294">
    <property type="component" value="Unassembled WGS sequence"/>
</dbReference>
<proteinExistence type="predicted"/>
<keyword evidence="1" id="KW-0812">Transmembrane</keyword>
<keyword evidence="1" id="KW-0472">Membrane</keyword>
<accession>A0A448WD67</accession>
<dbReference type="Gene3D" id="3.40.50.12780">
    <property type="entry name" value="N-terminal domain of ligase-like"/>
    <property type="match status" value="1"/>
</dbReference>
<dbReference type="PANTHER" id="PTHR22754">
    <property type="entry name" value="DISCO-INTERACTING PROTEIN 2 DIP2 -RELATED"/>
    <property type="match status" value="1"/>
</dbReference>
<evidence type="ECO:0000313" key="3">
    <source>
        <dbReference type="Proteomes" id="UP000784294"/>
    </source>
</evidence>
<comment type="caution">
    <text evidence="2">The sequence shown here is derived from an EMBL/GenBank/DDBJ whole genome shotgun (WGS) entry which is preliminary data.</text>
</comment>
<feature type="transmembrane region" description="Helical" evidence="1">
    <location>
        <begin position="30"/>
        <end position="49"/>
    </location>
</feature>
<protein>
    <recommendedName>
        <fullName evidence="4">AMP-dependent synthetase/ligase domain-containing protein</fullName>
    </recommendedName>
</protein>
<dbReference type="EMBL" id="CAAALY010004948">
    <property type="protein sequence ID" value="VEL08878.1"/>
    <property type="molecule type" value="Genomic_DNA"/>
</dbReference>
<evidence type="ECO:0000313" key="2">
    <source>
        <dbReference type="EMBL" id="VEL08878.1"/>
    </source>
</evidence>
<dbReference type="PANTHER" id="PTHR22754:SF32">
    <property type="entry name" value="DISCO-INTERACTING PROTEIN 2"/>
    <property type="match status" value="1"/>
</dbReference>
<evidence type="ECO:0008006" key="4">
    <source>
        <dbReference type="Google" id="ProtNLM"/>
    </source>
</evidence>
<keyword evidence="3" id="KW-1185">Reference proteome</keyword>
<keyword evidence="1" id="KW-1133">Transmembrane helix</keyword>
<gene>
    <name evidence="2" type="ORF">PXEA_LOCUS2318</name>
</gene>
<organism evidence="2 3">
    <name type="scientific">Protopolystoma xenopodis</name>
    <dbReference type="NCBI Taxonomy" id="117903"/>
    <lineage>
        <taxon>Eukaryota</taxon>
        <taxon>Metazoa</taxon>
        <taxon>Spiralia</taxon>
        <taxon>Lophotrochozoa</taxon>
        <taxon>Platyhelminthes</taxon>
        <taxon>Monogenea</taxon>
        <taxon>Polyopisthocotylea</taxon>
        <taxon>Polystomatidea</taxon>
        <taxon>Polystomatidae</taxon>
        <taxon>Protopolystoma</taxon>
    </lineage>
</organism>